<keyword evidence="5" id="KW-1185">Reference proteome</keyword>
<dbReference type="EMBL" id="JBBPFD010000570">
    <property type="protein sequence ID" value="KAK7878215.1"/>
    <property type="molecule type" value="Genomic_DNA"/>
</dbReference>
<proteinExistence type="predicted"/>
<evidence type="ECO:0000256" key="1">
    <source>
        <dbReference type="SAM" id="Coils"/>
    </source>
</evidence>
<evidence type="ECO:0000313" key="4">
    <source>
        <dbReference type="EMBL" id="KAK7878215.1"/>
    </source>
</evidence>
<dbReference type="Gene3D" id="3.30.70.1820">
    <property type="entry name" value="L1 transposable element, RRM domain"/>
    <property type="match status" value="1"/>
</dbReference>
<dbReference type="SUPFAM" id="SSF81324">
    <property type="entry name" value="Voltage-gated potassium channels"/>
    <property type="match status" value="1"/>
</dbReference>
<evidence type="ECO:0000259" key="3">
    <source>
        <dbReference type="Pfam" id="PF07885"/>
    </source>
</evidence>
<dbReference type="Proteomes" id="UP001460270">
    <property type="component" value="Unassembled WGS sequence"/>
</dbReference>
<organism evidence="4 5">
    <name type="scientific">Mugilogobius chulae</name>
    <name type="common">yellowstripe goby</name>
    <dbReference type="NCBI Taxonomy" id="88201"/>
    <lineage>
        <taxon>Eukaryota</taxon>
        <taxon>Metazoa</taxon>
        <taxon>Chordata</taxon>
        <taxon>Craniata</taxon>
        <taxon>Vertebrata</taxon>
        <taxon>Euteleostomi</taxon>
        <taxon>Actinopterygii</taxon>
        <taxon>Neopterygii</taxon>
        <taxon>Teleostei</taxon>
        <taxon>Neoteleostei</taxon>
        <taxon>Acanthomorphata</taxon>
        <taxon>Gobiaria</taxon>
        <taxon>Gobiiformes</taxon>
        <taxon>Gobioidei</taxon>
        <taxon>Gobiidae</taxon>
        <taxon>Gobionellinae</taxon>
        <taxon>Mugilogobius</taxon>
    </lineage>
</organism>
<feature type="domain" description="Potassium channel" evidence="3">
    <location>
        <begin position="290"/>
        <end position="344"/>
    </location>
</feature>
<comment type="caution">
    <text evidence="4">The sequence shown here is derived from an EMBL/GenBank/DDBJ whole genome shotgun (WGS) entry which is preliminary data.</text>
</comment>
<evidence type="ECO:0000256" key="2">
    <source>
        <dbReference type="SAM" id="MobiDB-lite"/>
    </source>
</evidence>
<dbReference type="InterPro" id="IPR004244">
    <property type="entry name" value="Transposase_22"/>
</dbReference>
<dbReference type="Gene3D" id="1.10.287.70">
    <property type="match status" value="1"/>
</dbReference>
<reference evidence="5" key="1">
    <citation type="submission" date="2024-04" db="EMBL/GenBank/DDBJ databases">
        <title>Salinicola lusitanus LLJ914,a marine bacterium isolated from the Okinawa Trough.</title>
        <authorList>
            <person name="Li J."/>
        </authorList>
    </citation>
    <scope>NUCLEOTIDE SEQUENCE [LARGE SCALE GENOMIC DNA]</scope>
</reference>
<dbReference type="InterPro" id="IPR013099">
    <property type="entry name" value="K_chnl_dom"/>
</dbReference>
<dbReference type="Pfam" id="PF07885">
    <property type="entry name" value="Ion_trans_2"/>
    <property type="match status" value="1"/>
</dbReference>
<keyword evidence="1" id="KW-0175">Coiled coil</keyword>
<gene>
    <name evidence="4" type="ORF">WMY93_031167</name>
</gene>
<name>A0AAW0MGB2_9GOBI</name>
<accession>A0AAW0MGB2</accession>
<feature type="region of interest" description="Disordered" evidence="2">
    <location>
        <begin position="1"/>
        <end position="44"/>
    </location>
</feature>
<feature type="coiled-coil region" evidence="1">
    <location>
        <begin position="78"/>
        <end position="158"/>
    </location>
</feature>
<evidence type="ECO:0000313" key="5">
    <source>
        <dbReference type="Proteomes" id="UP001460270"/>
    </source>
</evidence>
<dbReference type="PANTHER" id="PTHR11505">
    <property type="entry name" value="L1 TRANSPOSABLE ELEMENT-RELATED"/>
    <property type="match status" value="1"/>
</dbReference>
<sequence length="386" mass="43479">MEGKQRSGHQPAADMAETQGGENTPSATPSPTPNAEERDTGQEMPLSVTVLRQELQSYRVDMLTDIRKEIDSMHDKIRADLSTLRAEAKADIDILRNEFIGNIRSLNEKHTEVAETQSEMERALSDACDRLTTIESAHESLKNDHRKLRDKYVDLENRERRQNLRVVGIAEGAEAGNPIRFMTEFFPDVLGKDHFESPIVIDRAHRTLAPKPRAGDKPRAMVIRLHYYSDKEKILQLSRNKGRLSYNGSQVHIFPDMSAEVSKMRASFNPVKRKLRDAGVVYSLFYPAKLIVTQGKVRYHDAQDVTSNFLGAMWLISITFLSIGYGDMVPHTYCGKGVCLLTGIMWHNPLLPCELLLCSLFMCADAAQQLISCIITLDFINSNTGI</sequence>
<dbReference type="AlphaFoldDB" id="A0AAW0MGB2"/>
<protein>
    <recommendedName>
        <fullName evidence="3">Potassium channel domain-containing protein</fullName>
    </recommendedName>
</protein>